<keyword evidence="6 8" id="KW-0067">ATP-binding</keyword>
<dbReference type="PANTHER" id="PTHR11472:SF34">
    <property type="entry name" value="REGULATOR OF TELOMERE ELONGATION HELICASE 1"/>
    <property type="match status" value="1"/>
</dbReference>
<dbReference type="AlphaFoldDB" id="A0A5J5HU45"/>
<dbReference type="CDD" id="cd06127">
    <property type="entry name" value="DEDDh"/>
    <property type="match status" value="1"/>
</dbReference>
<accession>A0A5J5HU45</accession>
<organism evidence="12 13">
    <name type="scientific">Niallia endozanthoxylica</name>
    <dbReference type="NCBI Taxonomy" id="2036016"/>
    <lineage>
        <taxon>Bacteria</taxon>
        <taxon>Bacillati</taxon>
        <taxon>Bacillota</taxon>
        <taxon>Bacilli</taxon>
        <taxon>Bacillales</taxon>
        <taxon>Bacillaceae</taxon>
        <taxon>Niallia</taxon>
    </lineage>
</organism>
<evidence type="ECO:0000256" key="4">
    <source>
        <dbReference type="ARBA" id="ARBA00022801"/>
    </source>
</evidence>
<evidence type="ECO:0000313" key="12">
    <source>
        <dbReference type="EMBL" id="KAA9026100.1"/>
    </source>
</evidence>
<name>A0A5J5HU45_9BACI</name>
<dbReference type="PROSITE" id="PS51193">
    <property type="entry name" value="HELICASE_ATP_BIND_2"/>
    <property type="match status" value="1"/>
</dbReference>
<dbReference type="InterPro" id="IPR006054">
    <property type="entry name" value="DnaQ"/>
</dbReference>
<dbReference type="Pfam" id="PF00270">
    <property type="entry name" value="DEAD"/>
    <property type="match status" value="1"/>
</dbReference>
<dbReference type="InterPro" id="IPR006555">
    <property type="entry name" value="ATP-dep_Helicase_C"/>
</dbReference>
<dbReference type="HAMAP" id="MF_02206">
    <property type="entry name" value="DinG_exonucl"/>
    <property type="match status" value="1"/>
</dbReference>
<comment type="catalytic activity">
    <reaction evidence="7">
        <text>ATP + H2O = ADP + phosphate + H(+)</text>
        <dbReference type="Rhea" id="RHEA:13065"/>
        <dbReference type="ChEBI" id="CHEBI:15377"/>
        <dbReference type="ChEBI" id="CHEBI:15378"/>
        <dbReference type="ChEBI" id="CHEBI:30616"/>
        <dbReference type="ChEBI" id="CHEBI:43474"/>
        <dbReference type="ChEBI" id="CHEBI:456216"/>
        <dbReference type="EC" id="5.6.2.3"/>
    </reaction>
</comment>
<evidence type="ECO:0000313" key="13">
    <source>
        <dbReference type="Proteomes" id="UP000326671"/>
    </source>
</evidence>
<dbReference type="PROSITE" id="PS51194">
    <property type="entry name" value="HELICASE_CTER"/>
    <property type="match status" value="1"/>
</dbReference>
<keyword evidence="4 8" id="KW-0378">Hydrolase</keyword>
<dbReference type="InterPro" id="IPR014001">
    <property type="entry name" value="Helicase_ATP-bd"/>
</dbReference>
<feature type="domain" description="Helicase ATP-binding" evidence="10">
    <location>
        <begin position="248"/>
        <end position="509"/>
    </location>
</feature>
<dbReference type="OrthoDB" id="9803913at2"/>
<dbReference type="Pfam" id="PF00929">
    <property type="entry name" value="RNase_T"/>
    <property type="match status" value="1"/>
</dbReference>
<dbReference type="GO" id="GO:0005524">
    <property type="term" value="F:ATP binding"/>
    <property type="evidence" value="ECO:0007669"/>
    <property type="project" value="UniProtKB-UniRule"/>
</dbReference>
<evidence type="ECO:0000256" key="6">
    <source>
        <dbReference type="ARBA" id="ARBA00022840"/>
    </source>
</evidence>
<comment type="caution">
    <text evidence="12">The sequence shown here is derived from an EMBL/GenBank/DDBJ whole genome shotgun (WGS) entry which is preliminary data.</text>
</comment>
<dbReference type="InterPro" id="IPR012337">
    <property type="entry name" value="RNaseH-like_sf"/>
</dbReference>
<feature type="domain" description="Helicase C-terminal" evidence="11">
    <location>
        <begin position="741"/>
        <end position="920"/>
    </location>
</feature>
<protein>
    <recommendedName>
        <fullName evidence="8 9">3'-5' exonuclease DinG</fullName>
        <ecNumber evidence="8 9">3.1.-.-</ecNumber>
    </recommendedName>
</protein>
<evidence type="ECO:0000259" key="10">
    <source>
        <dbReference type="PROSITE" id="PS51193"/>
    </source>
</evidence>
<dbReference type="InterPro" id="IPR001650">
    <property type="entry name" value="Helicase_C-like"/>
</dbReference>
<dbReference type="InterPro" id="IPR036397">
    <property type="entry name" value="RNaseH_sf"/>
</dbReference>
<dbReference type="GO" id="GO:0016887">
    <property type="term" value="F:ATP hydrolysis activity"/>
    <property type="evidence" value="ECO:0007669"/>
    <property type="project" value="RHEA"/>
</dbReference>
<dbReference type="Proteomes" id="UP000326671">
    <property type="component" value="Unassembled WGS sequence"/>
</dbReference>
<dbReference type="FunFam" id="3.40.50.300:FF:000437">
    <property type="entry name" value="ATP-dependent DNA helicase DinG"/>
    <property type="match status" value="1"/>
</dbReference>
<dbReference type="NCBIfam" id="NF005981">
    <property type="entry name" value="PRK08074.1"/>
    <property type="match status" value="1"/>
</dbReference>
<dbReference type="InterPro" id="IPR013520">
    <property type="entry name" value="Ribonucl_H"/>
</dbReference>
<evidence type="ECO:0000256" key="8">
    <source>
        <dbReference type="HAMAP-Rule" id="MF_02206"/>
    </source>
</evidence>
<dbReference type="NCBIfam" id="TIGR01407">
    <property type="entry name" value="dinG_rel"/>
    <property type="match status" value="1"/>
</dbReference>
<dbReference type="InterPro" id="IPR011545">
    <property type="entry name" value="DEAD/DEAH_box_helicase_dom"/>
</dbReference>
<feature type="binding site" evidence="8">
    <location>
        <begin position="283"/>
        <end position="290"/>
    </location>
    <ligand>
        <name>ATP</name>
        <dbReference type="ChEBI" id="CHEBI:30616"/>
    </ligand>
</feature>
<keyword evidence="13" id="KW-1185">Reference proteome</keyword>
<dbReference type="SMART" id="SM00487">
    <property type="entry name" value="DEXDc"/>
    <property type="match status" value="1"/>
</dbReference>
<evidence type="ECO:0000256" key="3">
    <source>
        <dbReference type="ARBA" id="ARBA00022741"/>
    </source>
</evidence>
<dbReference type="SUPFAM" id="SSF52540">
    <property type="entry name" value="P-loop containing nucleoside triphosphate hydrolases"/>
    <property type="match status" value="1"/>
</dbReference>
<dbReference type="Gene3D" id="3.30.420.10">
    <property type="entry name" value="Ribonuclease H-like superfamily/Ribonuclease H"/>
    <property type="match status" value="1"/>
</dbReference>
<evidence type="ECO:0000256" key="5">
    <source>
        <dbReference type="ARBA" id="ARBA00022839"/>
    </source>
</evidence>
<evidence type="ECO:0000256" key="9">
    <source>
        <dbReference type="RuleBase" id="RU364106"/>
    </source>
</evidence>
<sequence>MSNKYVVIDLETTGNSVKKGDRIIQFAAVVIENDTIVDQFSSLLNPRQTIPVFIEELTGLTDEMVKDAPEFTEIAPKIMEMLNGAFFVAHNVLFDLSFLQEELIMAGYEGFYGPVLDTVEMARILFPSSDSYKLSDLAVQEGLHHDRPHQADSDALVTSELLLILFERLRGLPVQTMKQLHQLSGGLKSDLIDILEEFIMEKEKQIDYIPNGLEEFRGICIKKSPHVKEEQNRNEVYYPLDESDKELLLKKAFSAFESRQGQYQMMDIVYHSFQHERHAMIEAGTGVGKSLAYLLPALYTAVSDKEPVIISTYTTQLQEQLLQKDIPLLEKAVEFPFHTVLMKGKSHYISIEKFAKLLREEEDNYDTTLTKMQILVWLTETETGDYDELNLSSGGRLFWQKVKHDDSFSLRNQPIETRDFYLRMREKAKRADIIITNHSLLLSSLTADKPLLPQSNYTIIDEGHHFEKVAGKYFGSKIDYASTRFLLQQMGVSEQNMLAHKIETILQGDKASQEGLLHSFELNKMMSELLFTMDELFSILAMIAKKSMKPKVQGRLSCPFPLEMTREAKAFIAKAEHFIFLLTDYAKEINARLERLKKVNKKGSMHKMVVHETAAWLDDSEKLKICIRKTIQQNLSEEVSWIEADTRSWQNRTTLYLQPISVSNQLRDILFHKKRSVIVTSATLSVNGSFKYTANALGLITEPCHYEQIPSPFDYRNQVRLIISNDLPEVNSVPLQDYVSQIAAHIISIAEATKGRMLILFTSYDMLRKTYELIKESGFLQDYTLLAQGISGGSRTRLTKNFQRFDKAILLGTSSFWEGIDIPGEDLSCLVMVRLPFSPPDEPMIEAKCDNIKKSGGNPFYDYSLPEAVLRFKQGFGRLIRTKNDKGIMIVFDHRILSTQYGKVFLDSLPEVKATKMDINKTVNFIYEWL</sequence>
<dbReference type="NCBIfam" id="TIGR00573">
    <property type="entry name" value="dnaq"/>
    <property type="match status" value="1"/>
</dbReference>
<dbReference type="SMART" id="SM00491">
    <property type="entry name" value="HELICc2"/>
    <property type="match status" value="1"/>
</dbReference>
<reference evidence="12 13" key="1">
    <citation type="submission" date="2019-09" db="EMBL/GenBank/DDBJ databases">
        <title>Whole genome sequences of isolates from the Mars Exploration Rovers.</title>
        <authorList>
            <person name="Seuylemezian A."/>
            <person name="Vaishampayan P."/>
        </authorList>
    </citation>
    <scope>NUCLEOTIDE SEQUENCE [LARGE SCALE GENOMIC DNA]</scope>
    <source>
        <strain evidence="12 13">MER_TA_151</strain>
    </source>
</reference>
<dbReference type="GO" id="GO:0043139">
    <property type="term" value="F:5'-3' DNA helicase activity"/>
    <property type="evidence" value="ECO:0007669"/>
    <property type="project" value="UniProtKB-EC"/>
</dbReference>
<comment type="caution">
    <text evidence="8">Lacks conserved residue(s) required for the propagation of feature annotation.</text>
</comment>
<comment type="similarity">
    <text evidence="8 9">Belongs to the helicase family. DinG subfamily. Type 2 sub-subfamily.</text>
</comment>
<keyword evidence="12" id="KW-0347">Helicase</keyword>
<dbReference type="GO" id="GO:0006260">
    <property type="term" value="P:DNA replication"/>
    <property type="evidence" value="ECO:0007669"/>
    <property type="project" value="InterPro"/>
</dbReference>
<dbReference type="RefSeq" id="WP_150439750.1">
    <property type="nucleotide sequence ID" value="NZ_VYKL01000015.1"/>
</dbReference>
<comment type="function">
    <text evidence="8 9">3'-5' exonuclease.</text>
</comment>
<dbReference type="GO" id="GO:0003677">
    <property type="term" value="F:DNA binding"/>
    <property type="evidence" value="ECO:0007669"/>
    <property type="project" value="InterPro"/>
</dbReference>
<dbReference type="FunFam" id="3.30.420.10:FF:000045">
    <property type="entry name" value="3'-5' exonuclease DinG"/>
    <property type="match status" value="1"/>
</dbReference>
<proteinExistence type="inferred from homology"/>
<dbReference type="InterPro" id="IPR006310">
    <property type="entry name" value="DinG"/>
</dbReference>
<evidence type="ECO:0000256" key="7">
    <source>
        <dbReference type="ARBA" id="ARBA00048954"/>
    </source>
</evidence>
<dbReference type="EMBL" id="VYKL01000015">
    <property type="protein sequence ID" value="KAA9026100.1"/>
    <property type="molecule type" value="Genomic_DNA"/>
</dbReference>
<dbReference type="GO" id="GO:0003887">
    <property type="term" value="F:DNA-directed DNA polymerase activity"/>
    <property type="evidence" value="ECO:0007669"/>
    <property type="project" value="InterPro"/>
</dbReference>
<evidence type="ECO:0000259" key="11">
    <source>
        <dbReference type="PROSITE" id="PS51194"/>
    </source>
</evidence>
<dbReference type="Gene3D" id="3.40.50.300">
    <property type="entry name" value="P-loop containing nucleotide triphosphate hydrolases"/>
    <property type="match status" value="2"/>
</dbReference>
<gene>
    <name evidence="8 9 12" type="primary">dinG</name>
    <name evidence="12" type="ORF">F4V44_09500</name>
</gene>
<dbReference type="SUPFAM" id="SSF53098">
    <property type="entry name" value="Ribonuclease H-like"/>
    <property type="match status" value="1"/>
</dbReference>
<dbReference type="Pfam" id="PF13307">
    <property type="entry name" value="Helicase_C_2"/>
    <property type="match status" value="1"/>
</dbReference>
<keyword evidence="3 8" id="KW-0547">Nucleotide-binding</keyword>
<keyword evidence="2 8" id="KW-0540">Nuclease</keyword>
<comment type="cofactor">
    <cofactor evidence="1">
        <name>[4Fe-4S] cluster</name>
        <dbReference type="ChEBI" id="CHEBI:49883"/>
    </cofactor>
</comment>
<dbReference type="InterPro" id="IPR045028">
    <property type="entry name" value="DinG/Rad3-like"/>
</dbReference>
<keyword evidence="5 8" id="KW-0269">Exonuclease</keyword>
<dbReference type="GO" id="GO:0008408">
    <property type="term" value="F:3'-5' exonuclease activity"/>
    <property type="evidence" value="ECO:0007669"/>
    <property type="project" value="UniProtKB-UniRule"/>
</dbReference>
<evidence type="ECO:0000256" key="1">
    <source>
        <dbReference type="ARBA" id="ARBA00001966"/>
    </source>
</evidence>
<dbReference type="InterPro" id="IPR027417">
    <property type="entry name" value="P-loop_NTPase"/>
</dbReference>
<dbReference type="SMART" id="SM00479">
    <property type="entry name" value="EXOIII"/>
    <property type="match status" value="1"/>
</dbReference>
<dbReference type="PANTHER" id="PTHR11472">
    <property type="entry name" value="DNA REPAIR DEAD HELICASE RAD3/XP-D SUBFAMILY MEMBER"/>
    <property type="match status" value="1"/>
</dbReference>
<dbReference type="EC" id="3.1.-.-" evidence="8 9"/>
<dbReference type="InterPro" id="IPR014013">
    <property type="entry name" value="Helic_SF1/SF2_ATP-bd_DinG/Rad3"/>
</dbReference>
<evidence type="ECO:0000256" key="2">
    <source>
        <dbReference type="ARBA" id="ARBA00022722"/>
    </source>
</evidence>